<dbReference type="Proteomes" id="UP001139493">
    <property type="component" value="Unassembled WGS sequence"/>
</dbReference>
<feature type="active site" description="Charge relay system" evidence="5 6">
    <location>
        <position position="277"/>
    </location>
</feature>
<keyword evidence="4 6" id="KW-0720">Serine protease</keyword>
<dbReference type="InterPro" id="IPR023828">
    <property type="entry name" value="Peptidase_S8_Ser-AS"/>
</dbReference>
<evidence type="ECO:0000256" key="3">
    <source>
        <dbReference type="ARBA" id="ARBA00022801"/>
    </source>
</evidence>
<evidence type="ECO:0000259" key="9">
    <source>
        <dbReference type="Pfam" id="PF00082"/>
    </source>
</evidence>
<keyword evidence="8" id="KW-0732">Signal</keyword>
<dbReference type="Gene3D" id="3.40.50.200">
    <property type="entry name" value="Peptidase S8/S53 domain"/>
    <property type="match status" value="1"/>
</dbReference>
<sequence>MRARTGAAAAVIAVAVALGTGVPAWSSGAAGAGGEDDGGAPAVVSSATVTLITGDQVDVGRYPDGRRSVTVRPAAGREGIAFQKLVEGDTVRVIPGDVARLVPDRLDAALFDVTGLIAAGYDDAHRDTVPVIVQDAAVADAAGDPGAASSRRATAQPDWAALGLEPERELPSVGAVSADLDRAAAADLLASLDAGPAARSATHAVKVWLDGRVEALDVDSSPQIGAPAAWAAGFTGEGVTVGVLDSGLDTTHPDLDDVLVGARDFTGSGDTVDRYGHGTHVASIALGSGDADAVNRGVAPGADLLVGKVLDDFGGGESSSIIDGMEWIAEAGADVVNMSLGESERYTDGTDPFSMAVDTLSARHGTLFVVAVGNEGLHGAVVPPGAASSALTVGAVDDDDQVAYFSSRGPRAGDYAIKPDVTAPGVEIVAARADGTNEWESDGPYTAWSGTSMAAPHVAGAAAVLKQARPELTGPELKAVLMGSAQHTSGGAFEEGAGRVFVPAALDLPVTPSPASLSFGAFEYPQEGTARRTLTYANPGDAAVTLDLTVEASDQDGEPLPDGVVTLGTTTLTVPAGGTASVEVGVDRTAGELERRYSGAVTATDAEGHEVRTPLGYYREPDLADLDVRTVGRGGEPHTGSSSVRIVNVDDPMLFDEHREIGPEGLDLRVPPGRYSVTGFLWTTDESFVVSAVSAVLRPEVTVADDTTVVLDAREARELTVATHRPAEVRWISLDDTRTTAVGDDFYGFGAVVGADAKAYATPTDAPVTVGTWDLQTHFVLEQPVAEGRAPSYTYDLLYTQDVVDTFRFRADARSTAAVTTGYASLGADHVAESARVGTAPGHIWGSAISSPVATPARRTEYLSANGVTWGHQVYAGTAEDPMQGYFDAAARTYAPREKAWATVGGAVLAPRAGTGGFTVTDDTLGLALTPWSDGDGSRFVSFGGQTTRLRVWQDGDPVLDQTRPTGEVVLPAGGAAHRVALDASRQDSWWERSTRTSTEWTFRAAPGAAAPAVLDVGYAVQGLDLRHAAPRSTRVTLSAGTPSKDRATSARLWWSADDGATWHAAPLAGGRPGTFTGTVRAPHGTAHVSLRVEARDASGGTVTQTVIRAYAVR</sequence>
<feature type="active site" description="Charge relay system" evidence="5 6">
    <location>
        <position position="452"/>
    </location>
</feature>
<dbReference type="PRINTS" id="PR00723">
    <property type="entry name" value="SUBTILISIN"/>
</dbReference>
<dbReference type="InterPro" id="IPR015500">
    <property type="entry name" value="Peptidase_S8_subtilisin-rel"/>
</dbReference>
<dbReference type="GO" id="GO:0006508">
    <property type="term" value="P:proteolysis"/>
    <property type="evidence" value="ECO:0007669"/>
    <property type="project" value="UniProtKB-KW"/>
</dbReference>
<evidence type="ECO:0000256" key="5">
    <source>
        <dbReference type="PIRSR" id="PIRSR615500-1"/>
    </source>
</evidence>
<reference evidence="10" key="1">
    <citation type="submission" date="2022-06" db="EMBL/GenBank/DDBJ databases">
        <title>Genomic Encyclopedia of Archaeal and Bacterial Type Strains, Phase II (KMG-II): from individual species to whole genera.</title>
        <authorList>
            <person name="Goeker M."/>
        </authorList>
    </citation>
    <scope>NUCLEOTIDE SEQUENCE</scope>
    <source>
        <strain evidence="10">DSM 26652</strain>
    </source>
</reference>
<evidence type="ECO:0000313" key="11">
    <source>
        <dbReference type="Proteomes" id="UP001139493"/>
    </source>
</evidence>
<evidence type="ECO:0000256" key="2">
    <source>
        <dbReference type="ARBA" id="ARBA00022670"/>
    </source>
</evidence>
<dbReference type="PANTHER" id="PTHR43806">
    <property type="entry name" value="PEPTIDASE S8"/>
    <property type="match status" value="1"/>
</dbReference>
<dbReference type="InterPro" id="IPR000209">
    <property type="entry name" value="Peptidase_S8/S53_dom"/>
</dbReference>
<protein>
    <submittedName>
        <fullName evidence="10">Subtilase family protein</fullName>
    </submittedName>
</protein>
<dbReference type="PROSITE" id="PS00136">
    <property type="entry name" value="SUBTILASE_ASP"/>
    <property type="match status" value="1"/>
</dbReference>
<keyword evidence="2 6" id="KW-0645">Protease</keyword>
<evidence type="ECO:0000256" key="7">
    <source>
        <dbReference type="RuleBase" id="RU003355"/>
    </source>
</evidence>
<dbReference type="InterPro" id="IPR036852">
    <property type="entry name" value="Peptidase_S8/S53_dom_sf"/>
</dbReference>
<feature type="signal peptide" evidence="8">
    <location>
        <begin position="1"/>
        <end position="26"/>
    </location>
</feature>
<evidence type="ECO:0000256" key="4">
    <source>
        <dbReference type="ARBA" id="ARBA00022825"/>
    </source>
</evidence>
<dbReference type="Pfam" id="PF00082">
    <property type="entry name" value="Peptidase_S8"/>
    <property type="match status" value="1"/>
</dbReference>
<feature type="active site" description="Charge relay system" evidence="5 6">
    <location>
        <position position="245"/>
    </location>
</feature>
<dbReference type="GO" id="GO:0004252">
    <property type="term" value="F:serine-type endopeptidase activity"/>
    <property type="evidence" value="ECO:0007669"/>
    <property type="project" value="UniProtKB-UniRule"/>
</dbReference>
<evidence type="ECO:0000256" key="6">
    <source>
        <dbReference type="PROSITE-ProRule" id="PRU01240"/>
    </source>
</evidence>
<dbReference type="EMBL" id="JAMTCS010000002">
    <property type="protein sequence ID" value="MCP2263396.1"/>
    <property type="molecule type" value="Genomic_DNA"/>
</dbReference>
<organism evidence="10 11">
    <name type="scientific">Promicromonospora thailandica</name>
    <dbReference type="NCBI Taxonomy" id="765201"/>
    <lineage>
        <taxon>Bacteria</taxon>
        <taxon>Bacillati</taxon>
        <taxon>Actinomycetota</taxon>
        <taxon>Actinomycetes</taxon>
        <taxon>Micrococcales</taxon>
        <taxon>Promicromonosporaceae</taxon>
        <taxon>Promicromonospora</taxon>
    </lineage>
</organism>
<dbReference type="PANTHER" id="PTHR43806:SF65">
    <property type="entry name" value="SERINE PROTEASE APRX"/>
    <property type="match status" value="1"/>
</dbReference>
<feature type="domain" description="Peptidase S8/S53" evidence="9">
    <location>
        <begin position="236"/>
        <end position="492"/>
    </location>
</feature>
<dbReference type="PROSITE" id="PS00138">
    <property type="entry name" value="SUBTILASE_SER"/>
    <property type="match status" value="1"/>
</dbReference>
<gene>
    <name evidence="10" type="ORF">APR03_000727</name>
</gene>
<dbReference type="PROSITE" id="PS00137">
    <property type="entry name" value="SUBTILASE_HIS"/>
    <property type="match status" value="1"/>
</dbReference>
<comment type="caution">
    <text evidence="10">The sequence shown here is derived from an EMBL/GenBank/DDBJ whole genome shotgun (WGS) entry which is preliminary data.</text>
</comment>
<evidence type="ECO:0000313" key="10">
    <source>
        <dbReference type="EMBL" id="MCP2263396.1"/>
    </source>
</evidence>
<name>A0A9X2G6D2_9MICO</name>
<evidence type="ECO:0000256" key="8">
    <source>
        <dbReference type="SAM" id="SignalP"/>
    </source>
</evidence>
<comment type="similarity">
    <text evidence="1 6 7">Belongs to the peptidase S8 family.</text>
</comment>
<dbReference type="InterPro" id="IPR050131">
    <property type="entry name" value="Peptidase_S8_subtilisin-like"/>
</dbReference>
<evidence type="ECO:0000256" key="1">
    <source>
        <dbReference type="ARBA" id="ARBA00011073"/>
    </source>
</evidence>
<dbReference type="RefSeq" id="WP_253832912.1">
    <property type="nucleotide sequence ID" value="NZ_JAMTCS010000002.1"/>
</dbReference>
<proteinExistence type="inferred from homology"/>
<accession>A0A9X2G6D2</accession>
<keyword evidence="11" id="KW-1185">Reference proteome</keyword>
<dbReference type="InterPro" id="IPR023827">
    <property type="entry name" value="Peptidase_S8_Asp-AS"/>
</dbReference>
<dbReference type="PROSITE" id="PS51892">
    <property type="entry name" value="SUBTILASE"/>
    <property type="match status" value="1"/>
</dbReference>
<dbReference type="InterPro" id="IPR022398">
    <property type="entry name" value="Peptidase_S8_His-AS"/>
</dbReference>
<feature type="chain" id="PRO_5040769750" evidence="8">
    <location>
        <begin position="27"/>
        <end position="1114"/>
    </location>
</feature>
<keyword evidence="3 6" id="KW-0378">Hydrolase</keyword>
<dbReference type="AlphaFoldDB" id="A0A9X2G6D2"/>
<dbReference type="SUPFAM" id="SSF52743">
    <property type="entry name" value="Subtilisin-like"/>
    <property type="match status" value="1"/>
</dbReference>